<dbReference type="EMBL" id="WHUW01000127">
    <property type="protein sequence ID" value="KAF8422313.1"/>
    <property type="molecule type" value="Genomic_DNA"/>
</dbReference>
<proteinExistence type="predicted"/>
<gene>
    <name evidence="2" type="ORF">L210DRAFT_3509965</name>
</gene>
<comment type="caution">
    <text evidence="2">The sequence shown here is derived from an EMBL/GenBank/DDBJ whole genome shotgun (WGS) entry which is preliminary data.</text>
</comment>
<evidence type="ECO:0000313" key="2">
    <source>
        <dbReference type="EMBL" id="KAF8422313.1"/>
    </source>
</evidence>
<evidence type="ECO:0000313" key="3">
    <source>
        <dbReference type="Proteomes" id="UP001194468"/>
    </source>
</evidence>
<reference evidence="2" key="2">
    <citation type="journal article" date="2020" name="Nat. Commun.">
        <title>Large-scale genome sequencing of mycorrhizal fungi provides insights into the early evolution of symbiotic traits.</title>
        <authorList>
            <person name="Miyauchi S."/>
            <person name="Kiss E."/>
            <person name="Kuo A."/>
            <person name="Drula E."/>
            <person name="Kohler A."/>
            <person name="Sanchez-Garcia M."/>
            <person name="Morin E."/>
            <person name="Andreopoulos B."/>
            <person name="Barry K.W."/>
            <person name="Bonito G."/>
            <person name="Buee M."/>
            <person name="Carver A."/>
            <person name="Chen C."/>
            <person name="Cichocki N."/>
            <person name="Clum A."/>
            <person name="Culley D."/>
            <person name="Crous P.W."/>
            <person name="Fauchery L."/>
            <person name="Girlanda M."/>
            <person name="Hayes R.D."/>
            <person name="Keri Z."/>
            <person name="LaButti K."/>
            <person name="Lipzen A."/>
            <person name="Lombard V."/>
            <person name="Magnuson J."/>
            <person name="Maillard F."/>
            <person name="Murat C."/>
            <person name="Nolan M."/>
            <person name="Ohm R.A."/>
            <person name="Pangilinan J."/>
            <person name="Pereira M.F."/>
            <person name="Perotto S."/>
            <person name="Peter M."/>
            <person name="Pfister S."/>
            <person name="Riley R."/>
            <person name="Sitrit Y."/>
            <person name="Stielow J.B."/>
            <person name="Szollosi G."/>
            <person name="Zifcakova L."/>
            <person name="Stursova M."/>
            <person name="Spatafora J.W."/>
            <person name="Tedersoo L."/>
            <person name="Vaario L.M."/>
            <person name="Yamada A."/>
            <person name="Yan M."/>
            <person name="Wang P."/>
            <person name="Xu J."/>
            <person name="Bruns T."/>
            <person name="Baldrian P."/>
            <person name="Vilgalys R."/>
            <person name="Dunand C."/>
            <person name="Henrissat B."/>
            <person name="Grigoriev I.V."/>
            <person name="Hibbett D."/>
            <person name="Nagy L.G."/>
            <person name="Martin F.M."/>
        </authorList>
    </citation>
    <scope>NUCLEOTIDE SEQUENCE</scope>
    <source>
        <strain evidence="2">BED1</strain>
    </source>
</reference>
<protein>
    <submittedName>
        <fullName evidence="2">Uncharacterized protein</fullName>
    </submittedName>
</protein>
<feature type="compositionally biased region" description="Basic and acidic residues" evidence="1">
    <location>
        <begin position="58"/>
        <end position="75"/>
    </location>
</feature>
<keyword evidence="3" id="KW-1185">Reference proteome</keyword>
<accession>A0AAD4BDD0</accession>
<feature type="compositionally biased region" description="Basic and acidic residues" evidence="1">
    <location>
        <begin position="129"/>
        <end position="145"/>
    </location>
</feature>
<evidence type="ECO:0000256" key="1">
    <source>
        <dbReference type="SAM" id="MobiDB-lite"/>
    </source>
</evidence>
<organism evidence="2 3">
    <name type="scientific">Boletus edulis BED1</name>
    <dbReference type="NCBI Taxonomy" id="1328754"/>
    <lineage>
        <taxon>Eukaryota</taxon>
        <taxon>Fungi</taxon>
        <taxon>Dikarya</taxon>
        <taxon>Basidiomycota</taxon>
        <taxon>Agaricomycotina</taxon>
        <taxon>Agaricomycetes</taxon>
        <taxon>Agaricomycetidae</taxon>
        <taxon>Boletales</taxon>
        <taxon>Boletineae</taxon>
        <taxon>Boletaceae</taxon>
        <taxon>Boletoideae</taxon>
        <taxon>Boletus</taxon>
    </lineage>
</organism>
<sequence>MEYFGRWNHYIPITIWKTTSTATFVVDLVATVLAGPRTHCRLYKVPSRLGRGPHVKHKNEETMSDSSDKLETRSDKRVGAIPKSVRITANLLSLSKSLKFLETLISESRWRILNAAASLMGSRRWAKKERREEGGRKESEGKVPV</sequence>
<dbReference type="Proteomes" id="UP001194468">
    <property type="component" value="Unassembled WGS sequence"/>
</dbReference>
<dbReference type="AlphaFoldDB" id="A0AAD4BDD0"/>
<reference evidence="2" key="1">
    <citation type="submission" date="2019-10" db="EMBL/GenBank/DDBJ databases">
        <authorList>
            <consortium name="DOE Joint Genome Institute"/>
            <person name="Kuo A."/>
            <person name="Miyauchi S."/>
            <person name="Kiss E."/>
            <person name="Drula E."/>
            <person name="Kohler A."/>
            <person name="Sanchez-Garcia M."/>
            <person name="Andreopoulos B."/>
            <person name="Barry K.W."/>
            <person name="Bonito G."/>
            <person name="Buee M."/>
            <person name="Carver A."/>
            <person name="Chen C."/>
            <person name="Cichocki N."/>
            <person name="Clum A."/>
            <person name="Culley D."/>
            <person name="Crous P.W."/>
            <person name="Fauchery L."/>
            <person name="Girlanda M."/>
            <person name="Hayes R."/>
            <person name="Keri Z."/>
            <person name="LaButti K."/>
            <person name="Lipzen A."/>
            <person name="Lombard V."/>
            <person name="Magnuson J."/>
            <person name="Maillard F."/>
            <person name="Morin E."/>
            <person name="Murat C."/>
            <person name="Nolan M."/>
            <person name="Ohm R."/>
            <person name="Pangilinan J."/>
            <person name="Pereira M."/>
            <person name="Perotto S."/>
            <person name="Peter M."/>
            <person name="Riley R."/>
            <person name="Sitrit Y."/>
            <person name="Stielow B."/>
            <person name="Szollosi G."/>
            <person name="Zifcakova L."/>
            <person name="Stursova M."/>
            <person name="Spatafora J.W."/>
            <person name="Tedersoo L."/>
            <person name="Vaario L.-M."/>
            <person name="Yamada A."/>
            <person name="Yan M."/>
            <person name="Wang P."/>
            <person name="Xu J."/>
            <person name="Bruns T."/>
            <person name="Baldrian P."/>
            <person name="Vilgalys R."/>
            <person name="Henrissat B."/>
            <person name="Grigoriev I.V."/>
            <person name="Hibbett D."/>
            <person name="Nagy L.G."/>
            <person name="Martin F.M."/>
        </authorList>
    </citation>
    <scope>NUCLEOTIDE SEQUENCE</scope>
    <source>
        <strain evidence="2">BED1</strain>
    </source>
</reference>
<feature type="region of interest" description="Disordered" evidence="1">
    <location>
        <begin position="51"/>
        <end position="75"/>
    </location>
</feature>
<name>A0AAD4BDD0_BOLED</name>
<feature type="region of interest" description="Disordered" evidence="1">
    <location>
        <begin position="123"/>
        <end position="145"/>
    </location>
</feature>